<evidence type="ECO:0000313" key="2">
    <source>
        <dbReference type="EMBL" id="CAB1453563.1"/>
    </source>
</evidence>
<feature type="compositionally biased region" description="Basic and acidic residues" evidence="1">
    <location>
        <begin position="21"/>
        <end position="31"/>
    </location>
</feature>
<evidence type="ECO:0000313" key="3">
    <source>
        <dbReference type="Proteomes" id="UP001153269"/>
    </source>
</evidence>
<proteinExistence type="predicted"/>
<organism evidence="2 3">
    <name type="scientific">Pleuronectes platessa</name>
    <name type="common">European plaice</name>
    <dbReference type="NCBI Taxonomy" id="8262"/>
    <lineage>
        <taxon>Eukaryota</taxon>
        <taxon>Metazoa</taxon>
        <taxon>Chordata</taxon>
        <taxon>Craniata</taxon>
        <taxon>Vertebrata</taxon>
        <taxon>Euteleostomi</taxon>
        <taxon>Actinopterygii</taxon>
        <taxon>Neopterygii</taxon>
        <taxon>Teleostei</taxon>
        <taxon>Neoteleostei</taxon>
        <taxon>Acanthomorphata</taxon>
        <taxon>Carangaria</taxon>
        <taxon>Pleuronectiformes</taxon>
        <taxon>Pleuronectoidei</taxon>
        <taxon>Pleuronectidae</taxon>
        <taxon>Pleuronectes</taxon>
    </lineage>
</organism>
<sequence length="161" mass="18247">MRAAHSLLNSPSPNRIPISSARERRGEERKERRGRGKMGRGRNVLFTPTRIWSFYSGGWQEKPRGKSGAPRSTTPLDNACLPPALTFRRPCLRGTHRPKCHSKIYSCEHWLLERREAACSQLSYPGHLLTSLQQQHSSGQKLCKTDKHHILIRPCEASAPS</sequence>
<name>A0A9N7VQT1_PLEPL</name>
<protein>
    <submittedName>
        <fullName evidence="2">Uncharacterized protein</fullName>
    </submittedName>
</protein>
<dbReference type="EMBL" id="CADEAL010004177">
    <property type="protein sequence ID" value="CAB1453563.1"/>
    <property type="molecule type" value="Genomic_DNA"/>
</dbReference>
<dbReference type="Proteomes" id="UP001153269">
    <property type="component" value="Unassembled WGS sequence"/>
</dbReference>
<keyword evidence="3" id="KW-1185">Reference proteome</keyword>
<feature type="region of interest" description="Disordered" evidence="1">
    <location>
        <begin position="1"/>
        <end position="42"/>
    </location>
</feature>
<gene>
    <name evidence="2" type="ORF">PLEPLA_LOCUS41319</name>
</gene>
<accession>A0A9N7VQT1</accession>
<comment type="caution">
    <text evidence="2">The sequence shown here is derived from an EMBL/GenBank/DDBJ whole genome shotgun (WGS) entry which is preliminary data.</text>
</comment>
<evidence type="ECO:0000256" key="1">
    <source>
        <dbReference type="SAM" id="MobiDB-lite"/>
    </source>
</evidence>
<feature type="compositionally biased region" description="Low complexity" evidence="1">
    <location>
        <begin position="9"/>
        <end position="20"/>
    </location>
</feature>
<dbReference type="AlphaFoldDB" id="A0A9N7VQT1"/>
<reference evidence="2" key="1">
    <citation type="submission" date="2020-03" db="EMBL/GenBank/DDBJ databases">
        <authorList>
            <person name="Weist P."/>
        </authorList>
    </citation>
    <scope>NUCLEOTIDE SEQUENCE</scope>
</reference>